<dbReference type="InterPro" id="IPR021047">
    <property type="entry name" value="Mannosyltransferase_CMT1"/>
</dbReference>
<dbReference type="EMBL" id="CP138588">
    <property type="protein sequence ID" value="WPH02894.1"/>
    <property type="molecule type" value="Genomic_DNA"/>
</dbReference>
<protein>
    <submittedName>
        <fullName evidence="3">Glycosyltransferase family 69 protein</fullName>
    </submittedName>
</protein>
<dbReference type="PANTHER" id="PTHR34144">
    <property type="entry name" value="CHROMOSOME 8, WHOLE GENOME SHOTGUN SEQUENCE"/>
    <property type="match status" value="1"/>
</dbReference>
<gene>
    <name evidence="3" type="ORF">R9X50_00576200</name>
</gene>
<evidence type="ECO:0000313" key="4">
    <source>
        <dbReference type="Proteomes" id="UP001303373"/>
    </source>
</evidence>
<sequence>MGNTNRYEEEELLRRARAESDGEADKSENIDDPTAYELEDLEHAEHYSPPARRRTSSRWPWSRFLKSSTQGKLSYFSISTPRRRRSLSHRICRLVALLAYIALGLLVICGIFFPSYSRPPQRYHELRKRVQNSQTTGAGNIHNEKVYIAASIYERNAELISGDWGKAIKGLVDVLGPENVFLSIYENDADETTKLALRDYKSSLSCNSSIVTEHLDLAGIAHVTTPAGRARLKRIAFLAEVRNRALRPLEDEDSPAYNTHYDKLLYVNDVVFDPIDAANLLFSTNADQSSGETSYRAACATDFIDPVKFYDRFATRDLEGYTSGVPFYPFFTSAGQGISRKDVQAQKDAVRVKSCWGGMVAFEAKWFRSQSESISPASNTTRQHPLRFRAETDTYWDASECCLINADLSNLSPSTLPADSTGIYMNPYIRVAYSTSVLKWLHISRRFERLFTPIQTIATWIAGFPDFNPRREQQPGDEVSDRVWMWDEESQKAMQDGTVSSLPGGVPHGKFENVLRTATPGQFCGTRRLLYINENAGKGESKWGDERVPSS</sequence>
<feature type="compositionally biased region" description="Basic and acidic residues" evidence="1">
    <location>
        <begin position="12"/>
        <end position="29"/>
    </location>
</feature>
<dbReference type="AlphaFoldDB" id="A0AAQ3R9D4"/>
<keyword evidence="2" id="KW-0812">Transmembrane</keyword>
<keyword evidence="2" id="KW-0472">Membrane</keyword>
<evidence type="ECO:0000256" key="2">
    <source>
        <dbReference type="SAM" id="Phobius"/>
    </source>
</evidence>
<keyword evidence="4" id="KW-1185">Reference proteome</keyword>
<dbReference type="PANTHER" id="PTHR34144:SF8">
    <property type="entry name" value="GLYCOSYLTRANSFERASE FAMILY 69 PROTEIN"/>
    <property type="match status" value="1"/>
</dbReference>
<evidence type="ECO:0000313" key="3">
    <source>
        <dbReference type="EMBL" id="WPH02894.1"/>
    </source>
</evidence>
<evidence type="ECO:0000256" key="1">
    <source>
        <dbReference type="SAM" id="MobiDB-lite"/>
    </source>
</evidence>
<dbReference type="Pfam" id="PF11735">
    <property type="entry name" value="CAP59_mtransfer"/>
    <property type="match status" value="1"/>
</dbReference>
<reference evidence="3 4" key="1">
    <citation type="submission" date="2023-11" db="EMBL/GenBank/DDBJ databases">
        <title>An acidophilic fungus is an integral part of prey digestion in a carnivorous sundew plant.</title>
        <authorList>
            <person name="Tsai I.J."/>
        </authorList>
    </citation>
    <scope>NUCLEOTIDE SEQUENCE [LARGE SCALE GENOMIC DNA]</scope>
    <source>
        <strain evidence="3">169a</strain>
    </source>
</reference>
<accession>A0AAQ3R9D4</accession>
<feature type="transmembrane region" description="Helical" evidence="2">
    <location>
        <begin position="91"/>
        <end position="113"/>
    </location>
</feature>
<organism evidence="3 4">
    <name type="scientific">Acrodontium crateriforme</name>
    <dbReference type="NCBI Taxonomy" id="150365"/>
    <lineage>
        <taxon>Eukaryota</taxon>
        <taxon>Fungi</taxon>
        <taxon>Dikarya</taxon>
        <taxon>Ascomycota</taxon>
        <taxon>Pezizomycotina</taxon>
        <taxon>Dothideomycetes</taxon>
        <taxon>Dothideomycetidae</taxon>
        <taxon>Mycosphaerellales</taxon>
        <taxon>Teratosphaeriaceae</taxon>
        <taxon>Acrodontium</taxon>
    </lineage>
</organism>
<feature type="region of interest" description="Disordered" evidence="1">
    <location>
        <begin position="1"/>
        <end position="33"/>
    </location>
</feature>
<keyword evidence="2" id="KW-1133">Transmembrane helix</keyword>
<name>A0AAQ3R9D4_9PEZI</name>
<proteinExistence type="predicted"/>
<dbReference type="Proteomes" id="UP001303373">
    <property type="component" value="Chromosome 9"/>
</dbReference>